<evidence type="ECO:0000256" key="9">
    <source>
        <dbReference type="SAM" id="Coils"/>
    </source>
</evidence>
<dbReference type="SMART" id="SM00091">
    <property type="entry name" value="PAS"/>
    <property type="match status" value="1"/>
</dbReference>
<dbReference type="Gene3D" id="3.30.565.10">
    <property type="entry name" value="Histidine kinase-like ATPase, C-terminal domain"/>
    <property type="match status" value="1"/>
</dbReference>
<evidence type="ECO:0000256" key="1">
    <source>
        <dbReference type="ARBA" id="ARBA00000085"/>
    </source>
</evidence>
<keyword evidence="10" id="KW-0472">Membrane</keyword>
<dbReference type="SUPFAM" id="SSF55785">
    <property type="entry name" value="PYP-like sensor domain (PAS domain)"/>
    <property type="match status" value="1"/>
</dbReference>
<feature type="domain" description="Histidine kinase" evidence="11">
    <location>
        <begin position="254"/>
        <end position="470"/>
    </location>
</feature>
<evidence type="ECO:0000259" key="12">
    <source>
        <dbReference type="PROSITE" id="PS50113"/>
    </source>
</evidence>
<dbReference type="InterPro" id="IPR003594">
    <property type="entry name" value="HATPase_dom"/>
</dbReference>
<dbReference type="AlphaFoldDB" id="A0AAU0UNP2"/>
<dbReference type="SUPFAM" id="SSF55874">
    <property type="entry name" value="ATPase domain of HSP90 chaperone/DNA topoisomerase II/histidine kinase"/>
    <property type="match status" value="1"/>
</dbReference>
<keyword evidence="8" id="KW-0902">Two-component regulatory system</keyword>
<dbReference type="InterPro" id="IPR000014">
    <property type="entry name" value="PAS"/>
</dbReference>
<accession>A0AAU0UNP2</accession>
<dbReference type="Pfam" id="PF00989">
    <property type="entry name" value="PAS"/>
    <property type="match status" value="1"/>
</dbReference>
<name>A0AAU0UNP2_9FIRM</name>
<dbReference type="Gene3D" id="3.30.450.20">
    <property type="entry name" value="PAS domain"/>
    <property type="match status" value="1"/>
</dbReference>
<evidence type="ECO:0000256" key="5">
    <source>
        <dbReference type="ARBA" id="ARBA00022741"/>
    </source>
</evidence>
<evidence type="ECO:0000313" key="14">
    <source>
        <dbReference type="Proteomes" id="UP001329915"/>
    </source>
</evidence>
<evidence type="ECO:0000256" key="6">
    <source>
        <dbReference type="ARBA" id="ARBA00022777"/>
    </source>
</evidence>
<dbReference type="SMART" id="SM00387">
    <property type="entry name" value="HATPase_c"/>
    <property type="match status" value="1"/>
</dbReference>
<dbReference type="PANTHER" id="PTHR43065">
    <property type="entry name" value="SENSOR HISTIDINE KINASE"/>
    <property type="match status" value="1"/>
</dbReference>
<dbReference type="GO" id="GO:0006355">
    <property type="term" value="P:regulation of DNA-templated transcription"/>
    <property type="evidence" value="ECO:0007669"/>
    <property type="project" value="InterPro"/>
</dbReference>
<dbReference type="InterPro" id="IPR000700">
    <property type="entry name" value="PAS-assoc_C"/>
</dbReference>
<dbReference type="Gene3D" id="1.10.287.130">
    <property type="match status" value="1"/>
</dbReference>
<dbReference type="InterPro" id="IPR035965">
    <property type="entry name" value="PAS-like_dom_sf"/>
</dbReference>
<dbReference type="NCBIfam" id="TIGR00229">
    <property type="entry name" value="sensory_box"/>
    <property type="match status" value="1"/>
</dbReference>
<keyword evidence="10" id="KW-1133">Transmembrane helix</keyword>
<dbReference type="InterPro" id="IPR003661">
    <property type="entry name" value="HisK_dim/P_dom"/>
</dbReference>
<evidence type="ECO:0000256" key="2">
    <source>
        <dbReference type="ARBA" id="ARBA00012438"/>
    </source>
</evidence>
<dbReference type="PRINTS" id="PR00344">
    <property type="entry name" value="BCTRLSENSOR"/>
</dbReference>
<organism evidence="13 14">
    <name type="scientific">Metallumcola ferriviriculae</name>
    <dbReference type="NCBI Taxonomy" id="3039180"/>
    <lineage>
        <taxon>Bacteria</taxon>
        <taxon>Bacillati</taxon>
        <taxon>Bacillota</taxon>
        <taxon>Clostridia</taxon>
        <taxon>Neomoorellales</taxon>
        <taxon>Desulfitibacteraceae</taxon>
        <taxon>Metallumcola</taxon>
    </lineage>
</organism>
<dbReference type="Pfam" id="PF02518">
    <property type="entry name" value="HATPase_c"/>
    <property type="match status" value="1"/>
</dbReference>
<dbReference type="GO" id="GO:0005524">
    <property type="term" value="F:ATP binding"/>
    <property type="evidence" value="ECO:0007669"/>
    <property type="project" value="UniProtKB-KW"/>
</dbReference>
<dbReference type="CDD" id="cd00082">
    <property type="entry name" value="HisKA"/>
    <property type="match status" value="1"/>
</dbReference>
<keyword evidence="3" id="KW-0597">Phosphoprotein</keyword>
<keyword evidence="14" id="KW-1185">Reference proteome</keyword>
<proteinExistence type="predicted"/>
<keyword evidence="9" id="KW-0175">Coiled coil</keyword>
<evidence type="ECO:0000256" key="4">
    <source>
        <dbReference type="ARBA" id="ARBA00022679"/>
    </source>
</evidence>
<dbReference type="InterPro" id="IPR004358">
    <property type="entry name" value="Sig_transdc_His_kin-like_C"/>
</dbReference>
<dbReference type="SMART" id="SM00388">
    <property type="entry name" value="HisKA"/>
    <property type="match status" value="1"/>
</dbReference>
<comment type="catalytic activity">
    <reaction evidence="1">
        <text>ATP + protein L-histidine = ADP + protein N-phospho-L-histidine.</text>
        <dbReference type="EC" id="2.7.13.3"/>
    </reaction>
</comment>
<keyword evidence="4" id="KW-0808">Transferase</keyword>
<feature type="domain" description="PAC" evidence="12">
    <location>
        <begin position="191"/>
        <end position="241"/>
    </location>
</feature>
<dbReference type="SUPFAM" id="SSF47384">
    <property type="entry name" value="Homodimeric domain of signal transducing histidine kinase"/>
    <property type="match status" value="1"/>
</dbReference>
<evidence type="ECO:0000256" key="7">
    <source>
        <dbReference type="ARBA" id="ARBA00022840"/>
    </source>
</evidence>
<keyword evidence="7" id="KW-0067">ATP-binding</keyword>
<feature type="transmembrane region" description="Helical" evidence="10">
    <location>
        <begin position="12"/>
        <end position="33"/>
    </location>
</feature>
<evidence type="ECO:0000259" key="11">
    <source>
        <dbReference type="PROSITE" id="PS50109"/>
    </source>
</evidence>
<dbReference type="EC" id="2.7.13.3" evidence="2"/>
<protein>
    <recommendedName>
        <fullName evidence="2">histidine kinase</fullName>
        <ecNumber evidence="2">2.7.13.3</ecNumber>
    </recommendedName>
</protein>
<sequence length="485" mass="54084">MKRLSLAFRLVFYYMIFAAMWILVSDWLLASIFKDTVAITKLQNFKGVFYVLLTGGLLYLKLRREFGMRHEVENDLRRHRDQLEKLVAERTTKLAAANQRLVEEISKQKQIEEELRQSNGRYRQLVELSPDVIIVHSDEVIVFANKVAAEFFRIKSTTELMGKSIGEFLHPDYHQASKQRIRMVLSGLTAPLTEFKVFRADGNTVDVEVKSIPFVHQGKPAVQTVVRDITERKRLEEEVLRSSKLESIGFLAGGISHDFNNILTIILGNVSLAKGNLDEAAFMLDRLSEIEKAAVQAKDLTGGLLAFAKGDEPVKMRLAFGHLLKETISLALSGSNVKCKFDIADNLRLVEADPSQISQVINNVVINAVQAMSNGGNVYVSAENVTVWPRSITAREAGSYVRITFRDEGPGVSQDNLQKIFDPYFTTKEHGSGLGLAVTYSIVKKHGGHIIVDSSQGRGVAFHIYLPAVSSKEDCGGDCLKESHS</sequence>
<reference evidence="13 14" key="1">
    <citation type="submission" date="2023-04" db="EMBL/GenBank/DDBJ databases">
        <authorList>
            <person name="Hsu D."/>
        </authorList>
    </citation>
    <scope>NUCLEOTIDE SEQUENCE [LARGE SCALE GENOMIC DNA]</scope>
    <source>
        <strain evidence="13 14">MK1</strain>
    </source>
</reference>
<dbReference type="PROSITE" id="PS50113">
    <property type="entry name" value="PAC"/>
    <property type="match status" value="1"/>
</dbReference>
<keyword evidence="6" id="KW-0418">Kinase</keyword>
<dbReference type="InterPro" id="IPR036890">
    <property type="entry name" value="HATPase_C_sf"/>
</dbReference>
<dbReference type="InterPro" id="IPR013767">
    <property type="entry name" value="PAS_fold"/>
</dbReference>
<evidence type="ECO:0000256" key="10">
    <source>
        <dbReference type="SAM" id="Phobius"/>
    </source>
</evidence>
<evidence type="ECO:0000256" key="3">
    <source>
        <dbReference type="ARBA" id="ARBA00022553"/>
    </source>
</evidence>
<dbReference type="RefSeq" id="WP_366924668.1">
    <property type="nucleotide sequence ID" value="NZ_CP121694.1"/>
</dbReference>
<dbReference type="Proteomes" id="UP001329915">
    <property type="component" value="Chromosome"/>
</dbReference>
<gene>
    <name evidence="13" type="ORF">MFMK1_001662</name>
</gene>
<keyword evidence="5" id="KW-0547">Nucleotide-binding</keyword>
<dbReference type="InterPro" id="IPR036097">
    <property type="entry name" value="HisK_dim/P_sf"/>
</dbReference>
<feature type="coiled-coil region" evidence="9">
    <location>
        <begin position="69"/>
        <end position="128"/>
    </location>
</feature>
<feature type="transmembrane region" description="Helical" evidence="10">
    <location>
        <begin position="45"/>
        <end position="62"/>
    </location>
</feature>
<dbReference type="CDD" id="cd00130">
    <property type="entry name" value="PAS"/>
    <property type="match status" value="1"/>
</dbReference>
<evidence type="ECO:0000313" key="13">
    <source>
        <dbReference type="EMBL" id="WRO21841.1"/>
    </source>
</evidence>
<dbReference type="PROSITE" id="PS50109">
    <property type="entry name" value="HIS_KIN"/>
    <property type="match status" value="1"/>
</dbReference>
<dbReference type="EMBL" id="CP121694">
    <property type="protein sequence ID" value="WRO21841.1"/>
    <property type="molecule type" value="Genomic_DNA"/>
</dbReference>
<evidence type="ECO:0000256" key="8">
    <source>
        <dbReference type="ARBA" id="ARBA00023012"/>
    </source>
</evidence>
<dbReference type="GO" id="GO:0000155">
    <property type="term" value="F:phosphorelay sensor kinase activity"/>
    <property type="evidence" value="ECO:0007669"/>
    <property type="project" value="InterPro"/>
</dbReference>
<keyword evidence="10" id="KW-0812">Transmembrane</keyword>
<dbReference type="InterPro" id="IPR005467">
    <property type="entry name" value="His_kinase_dom"/>
</dbReference>
<dbReference type="KEGG" id="dbc:MFMK1_001662"/>
<dbReference type="PANTHER" id="PTHR43065:SF42">
    <property type="entry name" value="TWO-COMPONENT SENSOR PPRA"/>
    <property type="match status" value="1"/>
</dbReference>